<proteinExistence type="inferred from homology"/>
<comment type="similarity">
    <text evidence="7">Belongs to the transglycosylase MltG family.</text>
</comment>
<organism evidence="8 9">
    <name type="scientific">Salipaludibacillus agaradhaerens</name>
    <name type="common">Bacillus agaradhaerens</name>
    <dbReference type="NCBI Taxonomy" id="76935"/>
    <lineage>
        <taxon>Bacteria</taxon>
        <taxon>Bacillati</taxon>
        <taxon>Bacillota</taxon>
        <taxon>Bacilli</taxon>
        <taxon>Bacillales</taxon>
        <taxon>Bacillaceae</taxon>
    </lineage>
</organism>
<keyword evidence="6 7" id="KW-0961">Cell wall biogenesis/degradation</keyword>
<gene>
    <name evidence="7 8" type="primary">mltG</name>
    <name evidence="8" type="ORF">HXA33_10295</name>
</gene>
<name>A0A9Q4FZB9_SALAG</name>
<dbReference type="GO" id="GO:0008932">
    <property type="term" value="F:lytic endotransglycosylase activity"/>
    <property type="evidence" value="ECO:0007669"/>
    <property type="project" value="UniProtKB-UniRule"/>
</dbReference>
<evidence type="ECO:0000313" key="8">
    <source>
        <dbReference type="EMBL" id="MCR6096947.1"/>
    </source>
</evidence>
<sequence length="394" mass="44844">MFLNEFIEFCQIYSIIGEVKGVAHVSNKKKLKEKHKLKMEENKQEASLVRKIVLIFFMSIIVIGIIAVFVGYRYIIGSIGPVDENDENVIEVTIPIGSNTSTIADVLEEAGVINSATVFTYYVRFQNESGFQAGEYHLTRSMSMEEIIDQLKEGRVFEDYAISFTIPEGLWVEDVFERVASETDLEQDELLTLARDEDYLNELIENYDFLDESILDEAIREPLEGYLFPARYDFVNEELEPEEVIEAMLDRTSSVLASLPIENMDDTFHELMTKASIIEGEAITDEERTTISGVIENRLQAGMPLQMDPTIAYAHGEHLSRTLYEHLDIESPYNTYNVTGLMPGPINNPGEASISAALSPESHNYLYFYHSPEGDIYFNENLSEHEAIVSQYRD</sequence>
<dbReference type="AlphaFoldDB" id="A0A9Q4FZB9"/>
<dbReference type="GO" id="GO:0005886">
    <property type="term" value="C:plasma membrane"/>
    <property type="evidence" value="ECO:0007669"/>
    <property type="project" value="UniProtKB-SubCell"/>
</dbReference>
<keyword evidence="3 7" id="KW-1133">Transmembrane helix</keyword>
<dbReference type="Pfam" id="PF02618">
    <property type="entry name" value="YceG"/>
    <property type="match status" value="1"/>
</dbReference>
<dbReference type="Proteomes" id="UP001057753">
    <property type="component" value="Unassembled WGS sequence"/>
</dbReference>
<feature type="site" description="Important for catalytic activity" evidence="7">
    <location>
        <position position="281"/>
    </location>
</feature>
<dbReference type="InterPro" id="IPR003770">
    <property type="entry name" value="MLTG-like"/>
</dbReference>
<keyword evidence="1 7" id="KW-1003">Cell membrane</keyword>
<dbReference type="NCBIfam" id="TIGR00247">
    <property type="entry name" value="endolytic transglycosylase MltG"/>
    <property type="match status" value="1"/>
</dbReference>
<evidence type="ECO:0000313" key="9">
    <source>
        <dbReference type="Proteomes" id="UP001057753"/>
    </source>
</evidence>
<evidence type="ECO:0000256" key="3">
    <source>
        <dbReference type="ARBA" id="ARBA00022989"/>
    </source>
</evidence>
<comment type="function">
    <text evidence="7">Functions as a peptidoglycan terminase that cleaves nascent peptidoglycan strands endolytically to terminate their elongation.</text>
</comment>
<dbReference type="HAMAP" id="MF_02065">
    <property type="entry name" value="MltG"/>
    <property type="match status" value="1"/>
</dbReference>
<dbReference type="CDD" id="cd08010">
    <property type="entry name" value="MltG_like"/>
    <property type="match status" value="1"/>
</dbReference>
<accession>A0A9Q4FZB9</accession>
<dbReference type="PANTHER" id="PTHR30518:SF2">
    <property type="entry name" value="ENDOLYTIC MUREIN TRANSGLYCOSYLASE"/>
    <property type="match status" value="1"/>
</dbReference>
<evidence type="ECO:0000256" key="5">
    <source>
        <dbReference type="ARBA" id="ARBA00023239"/>
    </source>
</evidence>
<dbReference type="Gene3D" id="3.30.1490.480">
    <property type="entry name" value="Endolytic murein transglycosylase"/>
    <property type="match status" value="1"/>
</dbReference>
<dbReference type="EC" id="4.2.2.29" evidence="7"/>
<reference evidence="8" key="1">
    <citation type="submission" date="2020-06" db="EMBL/GenBank/DDBJ databases">
        <title>Insight into the genomes of haloalkaliphilic bacilli from Kenyan soda lakes.</title>
        <authorList>
            <person name="Mwirichia R."/>
            <person name="Villamizar G.C."/>
            <person name="Poehlein A."/>
            <person name="Mugweru J."/>
            <person name="Kipnyargis A."/>
            <person name="Kiplimo D."/>
            <person name="Orwa P."/>
            <person name="Daniel R."/>
        </authorList>
    </citation>
    <scope>NUCLEOTIDE SEQUENCE</scope>
    <source>
        <strain evidence="8">B1096_S55</strain>
    </source>
</reference>
<dbReference type="EMBL" id="JABXYM010000001">
    <property type="protein sequence ID" value="MCR6096947.1"/>
    <property type="molecule type" value="Genomic_DNA"/>
</dbReference>
<keyword evidence="4 7" id="KW-0472">Membrane</keyword>
<evidence type="ECO:0000256" key="4">
    <source>
        <dbReference type="ARBA" id="ARBA00023136"/>
    </source>
</evidence>
<dbReference type="PANTHER" id="PTHR30518">
    <property type="entry name" value="ENDOLYTIC MUREIN TRANSGLYCOSYLASE"/>
    <property type="match status" value="1"/>
</dbReference>
<evidence type="ECO:0000256" key="6">
    <source>
        <dbReference type="ARBA" id="ARBA00023316"/>
    </source>
</evidence>
<evidence type="ECO:0000256" key="2">
    <source>
        <dbReference type="ARBA" id="ARBA00022692"/>
    </source>
</evidence>
<dbReference type="GO" id="GO:0009252">
    <property type="term" value="P:peptidoglycan biosynthetic process"/>
    <property type="evidence" value="ECO:0007669"/>
    <property type="project" value="UniProtKB-UniRule"/>
</dbReference>
<comment type="subcellular location">
    <subcellularLocation>
        <location evidence="7">Cell membrane</location>
        <topology evidence="7">Single-pass membrane protein</topology>
    </subcellularLocation>
</comment>
<comment type="catalytic activity">
    <reaction evidence="7">
        <text>a peptidoglycan chain = a peptidoglycan chain with N-acetyl-1,6-anhydromuramyl-[peptide] at the reducing end + a peptidoglycan chain with N-acetylglucosamine at the non-reducing end.</text>
        <dbReference type="EC" id="4.2.2.29"/>
    </reaction>
</comment>
<evidence type="ECO:0000256" key="1">
    <source>
        <dbReference type="ARBA" id="ARBA00022475"/>
    </source>
</evidence>
<dbReference type="GO" id="GO:0071555">
    <property type="term" value="P:cell wall organization"/>
    <property type="evidence" value="ECO:0007669"/>
    <property type="project" value="UniProtKB-KW"/>
</dbReference>
<protein>
    <recommendedName>
        <fullName evidence="7">Endolytic murein transglycosylase</fullName>
        <ecNumber evidence="7">4.2.2.29</ecNumber>
    </recommendedName>
    <alternativeName>
        <fullName evidence="7">Peptidoglycan lytic transglycosylase</fullName>
    </alternativeName>
    <alternativeName>
        <fullName evidence="7">Peptidoglycan polymerization terminase</fullName>
    </alternativeName>
</protein>
<keyword evidence="5 7" id="KW-0456">Lyase</keyword>
<comment type="caution">
    <text evidence="8">The sequence shown here is derived from an EMBL/GenBank/DDBJ whole genome shotgun (WGS) entry which is preliminary data.</text>
</comment>
<evidence type="ECO:0000256" key="7">
    <source>
        <dbReference type="HAMAP-Rule" id="MF_02065"/>
    </source>
</evidence>
<feature type="transmembrane region" description="Helical" evidence="7">
    <location>
        <begin position="52"/>
        <end position="75"/>
    </location>
</feature>
<keyword evidence="9" id="KW-1185">Reference proteome</keyword>
<keyword evidence="2 7" id="KW-0812">Transmembrane</keyword>